<protein>
    <submittedName>
        <fullName evidence="1">Uncharacterized protein</fullName>
    </submittedName>
</protein>
<organism evidence="1 2">
    <name type="scientific">Ceratodon purpureus</name>
    <name type="common">Fire moss</name>
    <name type="synonym">Dicranum purpureum</name>
    <dbReference type="NCBI Taxonomy" id="3225"/>
    <lineage>
        <taxon>Eukaryota</taxon>
        <taxon>Viridiplantae</taxon>
        <taxon>Streptophyta</taxon>
        <taxon>Embryophyta</taxon>
        <taxon>Bryophyta</taxon>
        <taxon>Bryophytina</taxon>
        <taxon>Bryopsida</taxon>
        <taxon>Dicranidae</taxon>
        <taxon>Pseudoditrichales</taxon>
        <taxon>Ditrichaceae</taxon>
        <taxon>Ceratodon</taxon>
    </lineage>
</organism>
<accession>A0A8T0HUK2</accession>
<gene>
    <name evidence="1" type="ORF">KC19_VG260800</name>
</gene>
<dbReference type="Proteomes" id="UP000822688">
    <property type="component" value="Chromosome V"/>
</dbReference>
<evidence type="ECO:0000313" key="1">
    <source>
        <dbReference type="EMBL" id="KAG0574411.1"/>
    </source>
</evidence>
<sequence>MSKMWSRCCTLNLLVSALGICVCLSASLRLSVWIALRSKSSDVAYCWSCLHHDYAAFYLHLHARYLPSNHVRIRSCLCSKRHSNGCLDVTALYNKALNQRHYHILAPRHLICLALSWYCGKLVLSYMLFSCPG</sequence>
<evidence type="ECO:0000313" key="2">
    <source>
        <dbReference type="Proteomes" id="UP000822688"/>
    </source>
</evidence>
<proteinExistence type="predicted"/>
<keyword evidence="2" id="KW-1185">Reference proteome</keyword>
<dbReference type="EMBL" id="CM026426">
    <property type="protein sequence ID" value="KAG0574411.1"/>
    <property type="molecule type" value="Genomic_DNA"/>
</dbReference>
<comment type="caution">
    <text evidence="1">The sequence shown here is derived from an EMBL/GenBank/DDBJ whole genome shotgun (WGS) entry which is preliminary data.</text>
</comment>
<dbReference type="AlphaFoldDB" id="A0A8T0HUK2"/>
<name>A0A8T0HUK2_CERPU</name>
<reference evidence="1" key="1">
    <citation type="submission" date="2020-06" db="EMBL/GenBank/DDBJ databases">
        <title>WGS assembly of Ceratodon purpureus strain R40.</title>
        <authorList>
            <person name="Carey S.B."/>
            <person name="Jenkins J."/>
            <person name="Shu S."/>
            <person name="Lovell J.T."/>
            <person name="Sreedasyam A."/>
            <person name="Maumus F."/>
            <person name="Tiley G.P."/>
            <person name="Fernandez-Pozo N."/>
            <person name="Barry K."/>
            <person name="Chen C."/>
            <person name="Wang M."/>
            <person name="Lipzen A."/>
            <person name="Daum C."/>
            <person name="Saski C.A."/>
            <person name="Payton A.C."/>
            <person name="Mcbreen J.C."/>
            <person name="Conrad R.E."/>
            <person name="Kollar L.M."/>
            <person name="Olsson S."/>
            <person name="Huttunen S."/>
            <person name="Landis J.B."/>
            <person name="Wickett N.J."/>
            <person name="Johnson M.G."/>
            <person name="Rensing S.A."/>
            <person name="Grimwood J."/>
            <person name="Schmutz J."/>
            <person name="Mcdaniel S.F."/>
        </authorList>
    </citation>
    <scope>NUCLEOTIDE SEQUENCE</scope>
    <source>
        <strain evidence="1">R40</strain>
    </source>
</reference>